<evidence type="ECO:0000313" key="4">
    <source>
        <dbReference type="Proteomes" id="UP000238296"/>
    </source>
</evidence>
<evidence type="ECO:0000313" key="3">
    <source>
        <dbReference type="Proteomes" id="UP000179734"/>
    </source>
</evidence>
<reference evidence="2" key="3">
    <citation type="submission" date="2018-01" db="EMBL/GenBank/DDBJ databases">
        <authorList>
            <person name="Gaut B.S."/>
            <person name="Morton B.R."/>
            <person name="Clegg M.T."/>
            <person name="Duvall M.R."/>
        </authorList>
    </citation>
    <scope>NUCLEOTIDE SEQUENCE</scope>
    <source>
        <strain evidence="2">ATCC BAA-2683</strain>
    </source>
</reference>
<gene>
    <name evidence="1" type="ORF">BKN37_07530</name>
    <name evidence="2" type="ORF">C1Y40_01456</name>
</gene>
<organism evidence="1 3">
    <name type="scientific">Mycobacterium talmoniae</name>
    <dbReference type="NCBI Taxonomy" id="1858794"/>
    <lineage>
        <taxon>Bacteria</taxon>
        <taxon>Bacillati</taxon>
        <taxon>Actinomycetota</taxon>
        <taxon>Actinomycetes</taxon>
        <taxon>Mycobacteriales</taxon>
        <taxon>Mycobacteriaceae</taxon>
        <taxon>Mycobacterium</taxon>
    </lineage>
</organism>
<keyword evidence="3" id="KW-1185">Reference proteome</keyword>
<protein>
    <submittedName>
        <fullName evidence="1">Uncharacterized protein</fullName>
    </submittedName>
</protein>
<dbReference type="AlphaFoldDB" id="A0A1S1NGU4"/>
<reference evidence="1 3" key="1">
    <citation type="submission" date="2016-10" db="EMBL/GenBank/DDBJ databases">
        <title>Genome sequence of Mycobacterium talmonii.</title>
        <authorList>
            <person name="Greninger A.L."/>
            <person name="Elliott B."/>
            <person name="Vasireddy S."/>
            <person name="Vasireddy R."/>
        </authorList>
    </citation>
    <scope>NUCLEOTIDE SEQUENCE [LARGE SCALE GENOMIC DNA]</scope>
    <source>
        <strain evidence="1">MO-5499</strain>
        <strain evidence="3">NE-TNMC-100812</strain>
    </source>
</reference>
<dbReference type="EMBL" id="PPEA01000211">
    <property type="protein sequence ID" value="PQM48342.1"/>
    <property type="molecule type" value="Genomic_DNA"/>
</dbReference>
<reference evidence="2 4" key="2">
    <citation type="journal article" date="2017" name="Int. J. Syst. Evol. Microbiol.">
        <title>Mycobacterium talmoniae sp. nov., a slowly growing mycobacterium isolated from human respiratory samples.</title>
        <authorList>
            <person name="Davidson R.M."/>
            <person name="DeGroote M.A."/>
            <person name="Marola J.L."/>
            <person name="Buss S."/>
            <person name="Jones V."/>
            <person name="McNeil M.R."/>
            <person name="Freifeld A.G."/>
            <person name="Elaine Epperson L."/>
            <person name="Hasan N.A."/>
            <person name="Jackson M."/>
            <person name="Iwen P.C."/>
            <person name="Salfinger M."/>
            <person name="Strong M."/>
        </authorList>
    </citation>
    <scope>NUCLEOTIDE SEQUENCE [LARGE SCALE GENOMIC DNA]</scope>
    <source>
        <strain evidence="2 4">ATCC BAA-2683</strain>
    </source>
</reference>
<accession>A0A1S1NGU4</accession>
<sequence>MSPLADALISAGPIAEHAEAMALYGWLVGRWDLDITVYDQDIRRLTGWMAADWVLDGRAVQDVWHAEGFFHGTTLRVYDPAIDAWHIQWTAPQLGIRLTQLGTADPEGIVQDGTLPDGSAIRWSFRDIGPDAFRWRDERSRDGSTWQVYQEYRAARVS</sequence>
<dbReference type="Proteomes" id="UP000179734">
    <property type="component" value="Unassembled WGS sequence"/>
</dbReference>
<evidence type="ECO:0000313" key="2">
    <source>
        <dbReference type="EMBL" id="PQM48342.1"/>
    </source>
</evidence>
<evidence type="ECO:0000313" key="1">
    <source>
        <dbReference type="EMBL" id="OHV04966.1"/>
    </source>
</evidence>
<proteinExistence type="predicted"/>
<dbReference type="EMBL" id="MLQM01000026">
    <property type="protein sequence ID" value="OHV04966.1"/>
    <property type="molecule type" value="Genomic_DNA"/>
</dbReference>
<dbReference type="RefSeq" id="WP_071023978.1">
    <property type="nucleotide sequence ID" value="NZ_MLQM01000026.1"/>
</dbReference>
<comment type="caution">
    <text evidence="1">The sequence shown here is derived from an EMBL/GenBank/DDBJ whole genome shotgun (WGS) entry which is preliminary data.</text>
</comment>
<name>A0A1S1NGU4_9MYCO</name>
<dbReference type="Proteomes" id="UP000238296">
    <property type="component" value="Unassembled WGS sequence"/>
</dbReference>